<dbReference type="InParanoid" id="G3NCC5"/>
<dbReference type="Ensembl" id="ENSGACT00000002985.1">
    <property type="protein sequence ID" value="ENSGACP00000002974.1"/>
    <property type="gene ID" value="ENSGACG00000002291.1"/>
</dbReference>
<reference evidence="1" key="2">
    <citation type="submission" date="2024-04" db="UniProtKB">
        <authorList>
            <consortium name="Ensembl"/>
        </authorList>
    </citation>
    <scope>IDENTIFICATION</scope>
</reference>
<reference evidence="1" key="1">
    <citation type="submission" date="2006-01" db="EMBL/GenBank/DDBJ databases">
        <authorList>
            <person name="Lindblad-Toh K."/>
            <person name="Mauceli E."/>
            <person name="Grabherr M."/>
            <person name="Chang J.L."/>
            <person name="Lander E.S."/>
        </authorList>
    </citation>
    <scope>NUCLEOTIDE SEQUENCE [LARGE SCALE GENOMIC DNA]</scope>
</reference>
<protein>
    <submittedName>
        <fullName evidence="1">Uncharacterized protein</fullName>
    </submittedName>
</protein>
<sequence length="92" mass="10133">MHPKGIDFFLVGEPLAGGEDRRRGRQERVTAGRLTSSPLKGGCCYGKRHKVQAPKTNTVMRLVGRESGPVKSSRVMHLWPPVILDGGKTQRP</sequence>
<organism evidence="1">
    <name type="scientific">Gasterosteus aculeatus</name>
    <name type="common">Three-spined stickleback</name>
    <dbReference type="NCBI Taxonomy" id="69293"/>
    <lineage>
        <taxon>Eukaryota</taxon>
        <taxon>Metazoa</taxon>
        <taxon>Chordata</taxon>
        <taxon>Craniata</taxon>
        <taxon>Vertebrata</taxon>
        <taxon>Euteleostomi</taxon>
        <taxon>Actinopterygii</taxon>
        <taxon>Neopterygii</taxon>
        <taxon>Teleostei</taxon>
        <taxon>Neoteleostei</taxon>
        <taxon>Acanthomorphata</taxon>
        <taxon>Eupercaria</taxon>
        <taxon>Perciformes</taxon>
        <taxon>Cottioidei</taxon>
        <taxon>Gasterosteales</taxon>
        <taxon>Gasterosteidae</taxon>
        <taxon>Gasterosteus</taxon>
    </lineage>
</organism>
<accession>G3NCC5</accession>
<dbReference type="AlphaFoldDB" id="G3NCC5"/>
<evidence type="ECO:0000313" key="1">
    <source>
        <dbReference type="Ensembl" id="ENSGACP00000002974.1"/>
    </source>
</evidence>
<proteinExistence type="predicted"/>
<name>G3NCC5_GASAC</name>